<dbReference type="RefSeq" id="WP_354024325.1">
    <property type="nucleotide sequence ID" value="NZ_JBEPSJ010000001.1"/>
</dbReference>
<dbReference type="Gene3D" id="3.30.200.20">
    <property type="entry name" value="Phosphorylase Kinase, domain 1"/>
    <property type="match status" value="1"/>
</dbReference>
<dbReference type="EMBL" id="JBEPSJ010000001">
    <property type="protein sequence ID" value="MET4582178.1"/>
    <property type="molecule type" value="Genomic_DNA"/>
</dbReference>
<dbReference type="PANTHER" id="PTHR43289">
    <property type="entry name" value="MITOGEN-ACTIVATED PROTEIN KINASE KINASE KINASE 20-RELATED"/>
    <property type="match status" value="1"/>
</dbReference>
<sequence>MSDTTTTGARTEQTPAAPAYSRLGDRYQILALIGAGGMASVYRANDEFLDREVAVKLFDAPLGDTAEVASQQHELQTLARLNHHGLVSLIDAGVVANKSHALSRMYLVMELVNGSSLRTMVAARQLPGREIAQIGFDIAEALQYIHANGIVHRDVKPGNVLMVDYGTDNRSRAKLADFGIALLSGTSDGDSGETLGTAAYLSPEQAMRDIIGPPSDIYSLGLSLLECFTRTIEFPGSPLQSATGRLVRDPVIPITLSPQWANLLRAMTSREPADRPTSGQVVAALGELIGIERKAEARGEHEAAPPSVLVSVDAPTDVFIRLSRVASRLLNAAIVIIAVVENGQARLLSHHGIDARYVDPSAMLADPSDGISPLTPDSMYVRRVTGGLLRGADGSPVGTVWALDERQHVMSAYDEQNLADVVALTEHQLNEPGAK</sequence>
<evidence type="ECO:0000259" key="6">
    <source>
        <dbReference type="PROSITE" id="PS50011"/>
    </source>
</evidence>
<keyword evidence="2 5" id="KW-0547">Nucleotide-binding</keyword>
<evidence type="ECO:0000256" key="5">
    <source>
        <dbReference type="PROSITE-ProRule" id="PRU10141"/>
    </source>
</evidence>
<dbReference type="InterPro" id="IPR017441">
    <property type="entry name" value="Protein_kinase_ATP_BS"/>
</dbReference>
<dbReference type="CDD" id="cd14014">
    <property type="entry name" value="STKc_PknB_like"/>
    <property type="match status" value="1"/>
</dbReference>
<dbReference type="SUPFAM" id="SSF56112">
    <property type="entry name" value="Protein kinase-like (PK-like)"/>
    <property type="match status" value="1"/>
</dbReference>
<keyword evidence="7" id="KW-0723">Serine/threonine-protein kinase</keyword>
<organism evidence="7 8">
    <name type="scientific">Conyzicola nivalis</name>
    <dbReference type="NCBI Taxonomy" id="1477021"/>
    <lineage>
        <taxon>Bacteria</taxon>
        <taxon>Bacillati</taxon>
        <taxon>Actinomycetota</taxon>
        <taxon>Actinomycetes</taxon>
        <taxon>Micrococcales</taxon>
        <taxon>Microbacteriaceae</taxon>
        <taxon>Conyzicola</taxon>
    </lineage>
</organism>
<dbReference type="SMART" id="SM00220">
    <property type="entry name" value="S_TKc"/>
    <property type="match status" value="1"/>
</dbReference>
<gene>
    <name evidence="7" type="ORF">ABIE21_001668</name>
</gene>
<dbReference type="PROSITE" id="PS00108">
    <property type="entry name" value="PROTEIN_KINASE_ST"/>
    <property type="match status" value="1"/>
</dbReference>
<keyword evidence="4 5" id="KW-0067">ATP-binding</keyword>
<comment type="caution">
    <text evidence="7">The sequence shown here is derived from an EMBL/GenBank/DDBJ whole genome shotgun (WGS) entry which is preliminary data.</text>
</comment>
<evidence type="ECO:0000313" key="8">
    <source>
        <dbReference type="Proteomes" id="UP001549257"/>
    </source>
</evidence>
<dbReference type="PROSITE" id="PS00107">
    <property type="entry name" value="PROTEIN_KINASE_ATP"/>
    <property type="match status" value="1"/>
</dbReference>
<dbReference type="InterPro" id="IPR000719">
    <property type="entry name" value="Prot_kinase_dom"/>
</dbReference>
<reference evidence="7 8" key="1">
    <citation type="submission" date="2024-06" db="EMBL/GenBank/DDBJ databases">
        <title>Sorghum-associated microbial communities from plants grown in Nebraska, USA.</title>
        <authorList>
            <person name="Schachtman D."/>
        </authorList>
    </citation>
    <scope>NUCLEOTIDE SEQUENCE [LARGE SCALE GENOMIC DNA]</scope>
    <source>
        <strain evidence="7 8">2857</strain>
    </source>
</reference>
<feature type="domain" description="Protein kinase" evidence="6">
    <location>
        <begin position="27"/>
        <end position="289"/>
    </location>
</feature>
<dbReference type="Proteomes" id="UP001549257">
    <property type="component" value="Unassembled WGS sequence"/>
</dbReference>
<feature type="binding site" evidence="5">
    <location>
        <position position="56"/>
    </location>
    <ligand>
        <name>ATP</name>
        <dbReference type="ChEBI" id="CHEBI:30616"/>
    </ligand>
</feature>
<dbReference type="PANTHER" id="PTHR43289:SF34">
    <property type="entry name" value="SERINE_THREONINE-PROTEIN KINASE YBDM-RELATED"/>
    <property type="match status" value="1"/>
</dbReference>
<evidence type="ECO:0000256" key="3">
    <source>
        <dbReference type="ARBA" id="ARBA00022777"/>
    </source>
</evidence>
<dbReference type="InterPro" id="IPR008271">
    <property type="entry name" value="Ser/Thr_kinase_AS"/>
</dbReference>
<evidence type="ECO:0000256" key="4">
    <source>
        <dbReference type="ARBA" id="ARBA00022840"/>
    </source>
</evidence>
<dbReference type="Gene3D" id="1.10.510.10">
    <property type="entry name" value="Transferase(Phosphotransferase) domain 1"/>
    <property type="match status" value="1"/>
</dbReference>
<accession>A0ABV2QNS5</accession>
<evidence type="ECO:0000313" key="7">
    <source>
        <dbReference type="EMBL" id="MET4582178.1"/>
    </source>
</evidence>
<dbReference type="InterPro" id="IPR011009">
    <property type="entry name" value="Kinase-like_dom_sf"/>
</dbReference>
<dbReference type="PROSITE" id="PS50011">
    <property type="entry name" value="PROTEIN_KINASE_DOM"/>
    <property type="match status" value="1"/>
</dbReference>
<keyword evidence="3 7" id="KW-0418">Kinase</keyword>
<keyword evidence="1 7" id="KW-0808">Transferase</keyword>
<evidence type="ECO:0000256" key="1">
    <source>
        <dbReference type="ARBA" id="ARBA00022679"/>
    </source>
</evidence>
<dbReference type="GO" id="GO:0004674">
    <property type="term" value="F:protein serine/threonine kinase activity"/>
    <property type="evidence" value="ECO:0007669"/>
    <property type="project" value="UniProtKB-KW"/>
</dbReference>
<name>A0ABV2QNS5_9MICO</name>
<dbReference type="EC" id="2.7.11.1" evidence="7"/>
<protein>
    <submittedName>
        <fullName evidence="7">Serine/threonine protein kinase</fullName>
        <ecNumber evidence="7">2.7.11.1</ecNumber>
    </submittedName>
</protein>
<dbReference type="Pfam" id="PF00069">
    <property type="entry name" value="Pkinase"/>
    <property type="match status" value="1"/>
</dbReference>
<evidence type="ECO:0000256" key="2">
    <source>
        <dbReference type="ARBA" id="ARBA00022741"/>
    </source>
</evidence>
<keyword evidence="8" id="KW-1185">Reference proteome</keyword>
<proteinExistence type="predicted"/>